<sequence>MLQLPRPASFRGLILLVAAYDLLLTSATTYVLPWMAAVITLPDSLWLWVWGSREAFNDRCLLCLSLNSALWLCDALESGNLVSWAMSHAQPPSLTIPASWSTMALLFLQVEYFASTLSNIIVALPLFEHTTSTVLYQVVRAKELVLEFFLFYLYANIAIWIASKCCCDDREISTDLTPRTFQSAHPRSVYGDEKDAFEVSVPGSFPVTKSPRPSESNESALKKSFLNLVSSDDTRAGCSLPLPATSGSWATECVVCLLLADYVNQEVDEVCWTCRLVGLDFCRVAHIPMVVGNIAETFTNREINDEARFYHDDATSSENDGDDEKKYEDEGEEDTEAEEESDEDDENVSETCGSGDNDMASTLDEPAEGASEPENTDTDSDYDADTESSADEHDTDAGEDTDDVQQHDTNADSNEMRSLQERPGYTYFRSHRVDNRGRRNAWDWTNIPTLHGDWAPHWVAAELRRFAPGDVQRQKDE</sequence>
<evidence type="ECO:0000256" key="2">
    <source>
        <dbReference type="SAM" id="Phobius"/>
    </source>
</evidence>
<keyword evidence="2" id="KW-1133">Transmembrane helix</keyword>
<dbReference type="EMBL" id="KN847046">
    <property type="protein sequence ID" value="KIW23876.1"/>
    <property type="molecule type" value="Genomic_DNA"/>
</dbReference>
<keyword evidence="4" id="KW-1185">Reference proteome</keyword>
<dbReference type="HOGENOM" id="CLU_572373_0_0_1"/>
<keyword evidence="2" id="KW-0812">Transmembrane</keyword>
<feature type="compositionally biased region" description="Acidic residues" evidence="1">
    <location>
        <begin position="374"/>
        <end position="389"/>
    </location>
</feature>
<dbReference type="RefSeq" id="XP_016244092.1">
    <property type="nucleotide sequence ID" value="XM_016399530.1"/>
</dbReference>
<dbReference type="GeneID" id="27351236"/>
<feature type="compositionally biased region" description="Basic and acidic residues" evidence="1">
    <location>
        <begin position="404"/>
        <end position="420"/>
    </location>
</feature>
<reference evidence="3 4" key="1">
    <citation type="submission" date="2015-01" db="EMBL/GenBank/DDBJ databases">
        <title>The Genome Sequence of Cladophialophora immunda CBS83496.</title>
        <authorList>
            <consortium name="The Broad Institute Genomics Platform"/>
            <person name="Cuomo C."/>
            <person name="de Hoog S."/>
            <person name="Gorbushina A."/>
            <person name="Stielow B."/>
            <person name="Teixiera M."/>
            <person name="Abouelleil A."/>
            <person name="Chapman S.B."/>
            <person name="Priest M."/>
            <person name="Young S.K."/>
            <person name="Wortman J."/>
            <person name="Nusbaum C."/>
            <person name="Birren B."/>
        </authorList>
    </citation>
    <scope>NUCLEOTIDE SEQUENCE [LARGE SCALE GENOMIC DNA]</scope>
    <source>
        <strain evidence="3 4">CBS 83496</strain>
    </source>
</reference>
<name>A0A0D1Z8A1_9EURO</name>
<accession>A0A0D1Z8A1</accession>
<evidence type="ECO:0000256" key="1">
    <source>
        <dbReference type="SAM" id="MobiDB-lite"/>
    </source>
</evidence>
<evidence type="ECO:0000313" key="4">
    <source>
        <dbReference type="Proteomes" id="UP000054466"/>
    </source>
</evidence>
<evidence type="ECO:0000313" key="3">
    <source>
        <dbReference type="EMBL" id="KIW23876.1"/>
    </source>
</evidence>
<keyword evidence="2" id="KW-0472">Membrane</keyword>
<dbReference type="Proteomes" id="UP000054466">
    <property type="component" value="Unassembled WGS sequence"/>
</dbReference>
<feature type="compositionally biased region" description="Acidic residues" evidence="1">
    <location>
        <begin position="329"/>
        <end position="348"/>
    </location>
</feature>
<dbReference type="AlphaFoldDB" id="A0A0D1Z8A1"/>
<protein>
    <submittedName>
        <fullName evidence="3">Uncharacterized protein</fullName>
    </submittedName>
</protein>
<dbReference type="VEuPathDB" id="FungiDB:PV07_12042"/>
<proteinExistence type="predicted"/>
<dbReference type="OrthoDB" id="4161683at2759"/>
<gene>
    <name evidence="3" type="ORF">PV07_12042</name>
</gene>
<feature type="transmembrane region" description="Helical" evidence="2">
    <location>
        <begin position="12"/>
        <end position="36"/>
    </location>
</feature>
<feature type="region of interest" description="Disordered" evidence="1">
    <location>
        <begin position="309"/>
        <end position="423"/>
    </location>
</feature>
<organism evidence="3 4">
    <name type="scientific">Cladophialophora immunda</name>
    <dbReference type="NCBI Taxonomy" id="569365"/>
    <lineage>
        <taxon>Eukaryota</taxon>
        <taxon>Fungi</taxon>
        <taxon>Dikarya</taxon>
        <taxon>Ascomycota</taxon>
        <taxon>Pezizomycotina</taxon>
        <taxon>Eurotiomycetes</taxon>
        <taxon>Chaetothyriomycetidae</taxon>
        <taxon>Chaetothyriales</taxon>
        <taxon>Herpotrichiellaceae</taxon>
        <taxon>Cladophialophora</taxon>
    </lineage>
</organism>